<dbReference type="InterPro" id="IPR013324">
    <property type="entry name" value="RNA_pol_sigma_r3/r4-like"/>
</dbReference>
<dbReference type="GO" id="GO:0006352">
    <property type="term" value="P:DNA-templated transcription initiation"/>
    <property type="evidence" value="ECO:0007669"/>
    <property type="project" value="InterPro"/>
</dbReference>
<dbReference type="InterPro" id="IPR007630">
    <property type="entry name" value="RNA_pol_sigma70_r4"/>
</dbReference>
<gene>
    <name evidence="8" type="ORF">NIES30_05705</name>
</gene>
<evidence type="ECO:0000259" key="7">
    <source>
        <dbReference type="Pfam" id="PF04545"/>
    </source>
</evidence>
<evidence type="ECO:0000259" key="6">
    <source>
        <dbReference type="Pfam" id="PF04542"/>
    </source>
</evidence>
<dbReference type="InterPro" id="IPR039425">
    <property type="entry name" value="RNA_pol_sigma-70-like"/>
</dbReference>
<protein>
    <submittedName>
        <fullName evidence="8">RNA polymerase subunit sigma</fullName>
    </submittedName>
</protein>
<keyword evidence="4" id="KW-0238">DNA-binding</keyword>
<dbReference type="PANTHER" id="PTHR43133">
    <property type="entry name" value="RNA POLYMERASE ECF-TYPE SIGMA FACTO"/>
    <property type="match status" value="1"/>
</dbReference>
<keyword evidence="9" id="KW-1185">Reference proteome</keyword>
<dbReference type="PANTHER" id="PTHR43133:SF62">
    <property type="entry name" value="RNA POLYMERASE SIGMA FACTOR SIGZ"/>
    <property type="match status" value="1"/>
</dbReference>
<dbReference type="NCBIfam" id="TIGR02937">
    <property type="entry name" value="sigma70-ECF"/>
    <property type="match status" value="1"/>
</dbReference>
<evidence type="ECO:0000256" key="2">
    <source>
        <dbReference type="ARBA" id="ARBA00023015"/>
    </source>
</evidence>
<reference evidence="8 9" key="1">
    <citation type="submission" date="2016-11" db="EMBL/GenBank/DDBJ databases">
        <title>Draft Genome Sequences of Nine Cyanobacterial Strains from Diverse Habitats.</title>
        <authorList>
            <person name="Zhu T."/>
            <person name="Hou S."/>
            <person name="Lu X."/>
            <person name="Hess W.R."/>
        </authorList>
    </citation>
    <scope>NUCLEOTIDE SEQUENCE [LARGE SCALE GENOMIC DNA]</scope>
    <source>
        <strain evidence="8 9">NIES-30</strain>
    </source>
</reference>
<dbReference type="GO" id="GO:0016987">
    <property type="term" value="F:sigma factor activity"/>
    <property type="evidence" value="ECO:0007669"/>
    <property type="project" value="UniProtKB-KW"/>
</dbReference>
<keyword evidence="2" id="KW-0805">Transcription regulation</keyword>
<dbReference type="OrthoDB" id="9784272at2"/>
<feature type="domain" description="RNA polymerase sigma-70 region 4" evidence="7">
    <location>
        <begin position="139"/>
        <end position="187"/>
    </location>
</feature>
<dbReference type="InterPro" id="IPR036388">
    <property type="entry name" value="WH-like_DNA-bd_sf"/>
</dbReference>
<comment type="caution">
    <text evidence="8">The sequence shown here is derived from an EMBL/GenBank/DDBJ whole genome shotgun (WGS) entry which is preliminary data.</text>
</comment>
<keyword evidence="3" id="KW-0731">Sigma factor</keyword>
<evidence type="ECO:0000256" key="1">
    <source>
        <dbReference type="ARBA" id="ARBA00010641"/>
    </source>
</evidence>
<keyword evidence="5" id="KW-0804">Transcription</keyword>
<dbReference type="Proteomes" id="UP000185557">
    <property type="component" value="Unassembled WGS sequence"/>
</dbReference>
<dbReference type="SUPFAM" id="SSF88946">
    <property type="entry name" value="Sigma2 domain of RNA polymerase sigma factors"/>
    <property type="match status" value="1"/>
</dbReference>
<organism evidence="8 9">
    <name type="scientific">Phormidium tenue NIES-30</name>
    <dbReference type="NCBI Taxonomy" id="549789"/>
    <lineage>
        <taxon>Bacteria</taxon>
        <taxon>Bacillati</taxon>
        <taxon>Cyanobacteriota</taxon>
        <taxon>Cyanophyceae</taxon>
        <taxon>Oscillatoriophycideae</taxon>
        <taxon>Oscillatoriales</taxon>
        <taxon>Oscillatoriaceae</taxon>
        <taxon>Phormidium</taxon>
    </lineage>
</organism>
<evidence type="ECO:0000256" key="3">
    <source>
        <dbReference type="ARBA" id="ARBA00023082"/>
    </source>
</evidence>
<dbReference type="SUPFAM" id="SSF88659">
    <property type="entry name" value="Sigma3 and sigma4 domains of RNA polymerase sigma factors"/>
    <property type="match status" value="1"/>
</dbReference>
<dbReference type="STRING" id="549789.NIES30_05705"/>
<dbReference type="GO" id="GO:0003677">
    <property type="term" value="F:DNA binding"/>
    <property type="evidence" value="ECO:0007669"/>
    <property type="project" value="UniProtKB-KW"/>
</dbReference>
<dbReference type="InterPro" id="IPR007627">
    <property type="entry name" value="RNA_pol_sigma70_r2"/>
</dbReference>
<dbReference type="EMBL" id="MRCG01000002">
    <property type="protein sequence ID" value="OKH50187.1"/>
    <property type="molecule type" value="Genomic_DNA"/>
</dbReference>
<dbReference type="Gene3D" id="1.10.1740.10">
    <property type="match status" value="1"/>
</dbReference>
<accession>A0A1U7J9K2</accession>
<dbReference type="Gene3D" id="1.10.10.10">
    <property type="entry name" value="Winged helix-like DNA-binding domain superfamily/Winged helix DNA-binding domain"/>
    <property type="match status" value="1"/>
</dbReference>
<name>A0A1U7J9K2_9CYAN</name>
<dbReference type="InterPro" id="IPR014284">
    <property type="entry name" value="RNA_pol_sigma-70_dom"/>
</dbReference>
<dbReference type="CDD" id="cd06171">
    <property type="entry name" value="Sigma70_r4"/>
    <property type="match status" value="1"/>
</dbReference>
<dbReference type="AlphaFoldDB" id="A0A1U7J9K2"/>
<evidence type="ECO:0000313" key="9">
    <source>
        <dbReference type="Proteomes" id="UP000185557"/>
    </source>
</evidence>
<dbReference type="InterPro" id="IPR013325">
    <property type="entry name" value="RNA_pol_sigma_r2"/>
</dbReference>
<dbReference type="NCBIfam" id="NF009172">
    <property type="entry name" value="PRK12519.1"/>
    <property type="match status" value="1"/>
</dbReference>
<sequence length="195" mass="21936">MPSLPPPDPQISSPVSDRDLVTRLWAGDTTALATLYDRYSPMVYTLALKMLSNPAEAEDLTQEVFVNFWQRRQYDANRGSVGSYLATNTRSRALDRLRINSGRAVILQRFQRISEASARSPSPVDYATQHEQNQHLRAALDQLPAAEREVLEIAYFQGLTQAEISAQLGIPLGTIKSRCRQGLLRLRTLLQPQQN</sequence>
<dbReference type="RefSeq" id="WP_073607427.1">
    <property type="nucleotide sequence ID" value="NZ_MRCG01000002.1"/>
</dbReference>
<proteinExistence type="inferred from homology"/>
<comment type="similarity">
    <text evidence="1">Belongs to the sigma-70 factor family. ECF subfamily.</text>
</comment>
<dbReference type="Pfam" id="PF04542">
    <property type="entry name" value="Sigma70_r2"/>
    <property type="match status" value="1"/>
</dbReference>
<evidence type="ECO:0000313" key="8">
    <source>
        <dbReference type="EMBL" id="OKH50187.1"/>
    </source>
</evidence>
<evidence type="ECO:0000256" key="4">
    <source>
        <dbReference type="ARBA" id="ARBA00023125"/>
    </source>
</evidence>
<evidence type="ECO:0000256" key="5">
    <source>
        <dbReference type="ARBA" id="ARBA00023163"/>
    </source>
</evidence>
<dbReference type="Pfam" id="PF04545">
    <property type="entry name" value="Sigma70_r4"/>
    <property type="match status" value="1"/>
</dbReference>
<feature type="domain" description="RNA polymerase sigma-70 region 2" evidence="6">
    <location>
        <begin position="35"/>
        <end position="98"/>
    </location>
</feature>